<evidence type="ECO:0000313" key="1">
    <source>
        <dbReference type="EMBL" id="KAK4028622.1"/>
    </source>
</evidence>
<evidence type="ECO:0000313" key="2">
    <source>
        <dbReference type="Proteomes" id="UP001234178"/>
    </source>
</evidence>
<gene>
    <name evidence="1" type="ORF">OUZ56_021627</name>
</gene>
<name>A0ABR0AUJ1_9CRUS</name>
<proteinExistence type="predicted"/>
<keyword evidence="2" id="KW-1185">Reference proteome</keyword>
<sequence length="83" mass="9516">MGNRFTLPIKMDRSYQDVSIPIIVQAFGLIVFPILPKSGFETVFLRPAPTQLPMGLWDVPDVLWWPQYHSVTERNAINVLFSV</sequence>
<dbReference type="EMBL" id="JAOYFB010000039">
    <property type="protein sequence ID" value="KAK4028622.1"/>
    <property type="molecule type" value="Genomic_DNA"/>
</dbReference>
<organism evidence="1 2">
    <name type="scientific">Daphnia magna</name>
    <dbReference type="NCBI Taxonomy" id="35525"/>
    <lineage>
        <taxon>Eukaryota</taxon>
        <taxon>Metazoa</taxon>
        <taxon>Ecdysozoa</taxon>
        <taxon>Arthropoda</taxon>
        <taxon>Crustacea</taxon>
        <taxon>Branchiopoda</taxon>
        <taxon>Diplostraca</taxon>
        <taxon>Cladocera</taxon>
        <taxon>Anomopoda</taxon>
        <taxon>Daphniidae</taxon>
        <taxon>Daphnia</taxon>
    </lineage>
</organism>
<protein>
    <submittedName>
        <fullName evidence="1">Uncharacterized protein</fullName>
    </submittedName>
</protein>
<comment type="caution">
    <text evidence="1">The sequence shown here is derived from an EMBL/GenBank/DDBJ whole genome shotgun (WGS) entry which is preliminary data.</text>
</comment>
<dbReference type="Proteomes" id="UP001234178">
    <property type="component" value="Unassembled WGS sequence"/>
</dbReference>
<accession>A0ABR0AUJ1</accession>
<reference evidence="1 2" key="1">
    <citation type="journal article" date="2023" name="Nucleic Acids Res.">
        <title>The hologenome of Daphnia magna reveals possible DNA methylation and microbiome-mediated evolution of the host genome.</title>
        <authorList>
            <person name="Chaturvedi A."/>
            <person name="Li X."/>
            <person name="Dhandapani V."/>
            <person name="Marshall H."/>
            <person name="Kissane S."/>
            <person name="Cuenca-Cambronero M."/>
            <person name="Asole G."/>
            <person name="Calvet F."/>
            <person name="Ruiz-Romero M."/>
            <person name="Marangio P."/>
            <person name="Guigo R."/>
            <person name="Rago D."/>
            <person name="Mirbahai L."/>
            <person name="Eastwood N."/>
            <person name="Colbourne J.K."/>
            <person name="Zhou J."/>
            <person name="Mallon E."/>
            <person name="Orsini L."/>
        </authorList>
    </citation>
    <scope>NUCLEOTIDE SEQUENCE [LARGE SCALE GENOMIC DNA]</scope>
    <source>
        <strain evidence="1">LRV0_1</strain>
    </source>
</reference>